<dbReference type="OrthoDB" id="430044at2759"/>
<dbReference type="PANTHER" id="PTHR23275:SF100">
    <property type="entry name" value="EGF-LIKE DOMAIN-CONTAINING PROTEIN"/>
    <property type="match status" value="1"/>
</dbReference>
<reference evidence="1 2" key="2">
    <citation type="journal article" date="2013" name="Genome Biol. Evol.">
        <title>Genome sequencing of Giardia lamblia genotypes A2 and B isolates (DH and GS) and comparative analysis with the genomes of genotypes A1 and E (WB and Pig).</title>
        <authorList>
            <person name="Adam R.D."/>
            <person name="Dahlstrom E.W."/>
            <person name="Martens C.A."/>
            <person name="Bruno D.P."/>
            <person name="Barbian K.D."/>
            <person name="Ricklefs S.M."/>
            <person name="Hernandez M.M."/>
            <person name="Narla N.P."/>
            <person name="Patel R.B."/>
            <person name="Porcella S.F."/>
            <person name="Nash T.E."/>
        </authorList>
    </citation>
    <scope>NUCLEOTIDE SEQUENCE [LARGE SCALE GENOMIC DNA]</scope>
    <source>
        <strain evidence="1 2">GS</strain>
    </source>
</reference>
<dbReference type="EMBL" id="AHHH01000016">
    <property type="protein sequence ID" value="ESU44791.1"/>
    <property type="molecule type" value="Genomic_DNA"/>
</dbReference>
<gene>
    <name evidence="1" type="ORF">GSB_152084</name>
</gene>
<comment type="caution">
    <text evidence="1">The sequence shown here is derived from an EMBL/GenBank/DDBJ whole genome shotgun (WGS) entry which is preliminary data.</text>
</comment>
<dbReference type="VEuPathDB" id="GiardiaDB:QR46_3422"/>
<dbReference type="SUPFAM" id="SSF57184">
    <property type="entry name" value="Growth factor receptor domain"/>
    <property type="match status" value="2"/>
</dbReference>
<name>V6U1C9_GIAIN</name>
<feature type="non-terminal residue" evidence="1">
    <location>
        <position position="1"/>
    </location>
</feature>
<dbReference type="PANTHER" id="PTHR23275">
    <property type="entry name" value="CABRIOLET.-RELATED"/>
    <property type="match status" value="1"/>
</dbReference>
<dbReference type="SMART" id="SM00261">
    <property type="entry name" value="FU"/>
    <property type="match status" value="3"/>
</dbReference>
<dbReference type="Pfam" id="PF03302">
    <property type="entry name" value="VSP"/>
    <property type="match status" value="2"/>
</dbReference>
<accession>V6U1C9</accession>
<dbReference type="InterPro" id="IPR052798">
    <property type="entry name" value="Giardia_VSA"/>
</dbReference>
<proteinExistence type="predicted"/>
<dbReference type="InterPro" id="IPR009030">
    <property type="entry name" value="Growth_fac_rcpt_cys_sf"/>
</dbReference>
<sequence>VLVSAEPAFREGQRCNSPYEVSDLLMARPVSSIVDSQGCQLSRRVLQCQYGPGSGVCREARDGACVWHAEENKTDRTSTEVIRAGAGDTCPKVSDSSTQTTGMCKMDKCDVTIGGNPYCSQCSKNDDHLVDGKCVDANTDTTNACTPKSRTADGTCESCAQGYFLHRGGCYQFGGAVGKLICTDPSTSDGSPAAGACTTCALGYFKNPTAAGAAVPPCIACNDTAGFTVSNSAIYKGVANCAACTAPQAGGSGGTATCTACVDGKYGNTCATDCNSSCKSCTGAEPTTCTSCKPDTNPYFKKGDGETGECVAEDACTSTHFPTTTTDGKKICTLCSDAANGGIADCQECSKSGEAVTCSACTTEGKKPNADGAKCVDCTTAGCAKCSDDGVCLQCSADKYLTPTAQCVDDCGKLGGYYADGQRVCQPCSLECAACVDANANQCSACPAGKVLQYTTEGTPANGGSCVNECKAGAGGCETCGAVIGGSRYCSKCGNASQAPLNGNCAANVRTAFCDTITAGVCTQCASRLQRAVYWPPCLPGSEWQAARMCAAEANAADMCKARGRSVQGRRDSSYSCCHG</sequence>
<evidence type="ECO:0000313" key="1">
    <source>
        <dbReference type="EMBL" id="ESU44791.1"/>
    </source>
</evidence>
<evidence type="ECO:0000313" key="2">
    <source>
        <dbReference type="Proteomes" id="UP000018040"/>
    </source>
</evidence>
<dbReference type="Proteomes" id="UP000018040">
    <property type="component" value="Unassembled WGS sequence"/>
</dbReference>
<protein>
    <submittedName>
        <fullName evidence="1">Variant-specific surface protein</fullName>
    </submittedName>
</protein>
<dbReference type="VEuPathDB" id="GiardiaDB:DHA2_150483"/>
<dbReference type="InterPro" id="IPR005127">
    <property type="entry name" value="Giardia_VSP"/>
</dbReference>
<organism evidence="1 2">
    <name type="scientific">Giardia intestinalis</name>
    <name type="common">Giardia lamblia</name>
    <dbReference type="NCBI Taxonomy" id="5741"/>
    <lineage>
        <taxon>Eukaryota</taxon>
        <taxon>Metamonada</taxon>
        <taxon>Diplomonadida</taxon>
        <taxon>Hexamitidae</taxon>
        <taxon>Giardiinae</taxon>
        <taxon>Giardia</taxon>
    </lineage>
</organism>
<reference evidence="2" key="1">
    <citation type="submission" date="2012-02" db="EMBL/GenBank/DDBJ databases">
        <title>Genome sequencing of Giardia lamblia Genotypes A2 and B isolates (DH and GS) and comparative analysis with the genomes of Genotypes A1 and E (WB and Pig).</title>
        <authorList>
            <person name="Adam R."/>
            <person name="Dahlstrom E."/>
            <person name="Martens C."/>
            <person name="Bruno D."/>
            <person name="Barbian K."/>
            <person name="Porcella S.F."/>
            <person name="Nash T."/>
        </authorList>
    </citation>
    <scope>NUCLEOTIDE SEQUENCE</scope>
    <source>
        <strain evidence="2">GS</strain>
    </source>
</reference>
<dbReference type="Gene3D" id="2.10.220.10">
    <property type="entry name" value="Hormone Receptor, Insulin-like Growth Factor Receptor 1, Chain A, domain 2"/>
    <property type="match status" value="1"/>
</dbReference>
<dbReference type="AlphaFoldDB" id="V6U1C9"/>
<dbReference type="InterPro" id="IPR006212">
    <property type="entry name" value="Furin_repeat"/>
</dbReference>